<comment type="caution">
    <text evidence="2">The sequence shown here is derived from an EMBL/GenBank/DDBJ whole genome shotgun (WGS) entry which is preliminary data.</text>
</comment>
<dbReference type="Proteomes" id="UP001291309">
    <property type="component" value="Unassembled WGS sequence"/>
</dbReference>
<evidence type="ECO:0000259" key="1">
    <source>
        <dbReference type="Pfam" id="PF13521"/>
    </source>
</evidence>
<proteinExistence type="predicted"/>
<name>A0ABU5H8P5_9BACT</name>
<reference evidence="2 3" key="1">
    <citation type="submission" date="2023-12" db="EMBL/GenBank/DDBJ databases">
        <title>the genome sequence of Hyalangium sp. s54d21.</title>
        <authorList>
            <person name="Zhang X."/>
        </authorList>
    </citation>
    <scope>NUCLEOTIDE SEQUENCE [LARGE SCALE GENOMIC DNA]</scope>
    <source>
        <strain evidence="3">s54d21</strain>
    </source>
</reference>
<feature type="domain" description="NadR/Ttd14 AAA" evidence="1">
    <location>
        <begin position="8"/>
        <end position="94"/>
    </location>
</feature>
<sequence>MASMKSIRVVLEGLPGAGKTTLATRLAQRLDCPLVPEWVGFRADEWVRSSLRTPFYFANDEMKEQLASYVSKGCVLMDRHYASTLAFAYGLDGEGQPNPRGDETYAGNHTWYRRGLATGSLRQAGLVLMLDIPPRVSLERQPGARTFDPIVWGEPERLEAIRRFYGRFFREEEPTVRVCWLDGTRAPGELFERALEAIHSCLEGTP</sequence>
<protein>
    <submittedName>
        <fullName evidence="2">AAA family ATPase</fullName>
    </submittedName>
</protein>
<evidence type="ECO:0000313" key="3">
    <source>
        <dbReference type="Proteomes" id="UP001291309"/>
    </source>
</evidence>
<dbReference type="Pfam" id="PF13521">
    <property type="entry name" value="AAA_28"/>
    <property type="match status" value="1"/>
</dbReference>
<gene>
    <name evidence="2" type="ORF">SYV04_24075</name>
</gene>
<dbReference type="EMBL" id="JAXIVS010000008">
    <property type="protein sequence ID" value="MDY7229492.1"/>
    <property type="molecule type" value="Genomic_DNA"/>
</dbReference>
<evidence type="ECO:0000313" key="2">
    <source>
        <dbReference type="EMBL" id="MDY7229492.1"/>
    </source>
</evidence>
<keyword evidence="3" id="KW-1185">Reference proteome</keyword>
<dbReference type="SUPFAM" id="SSF52540">
    <property type="entry name" value="P-loop containing nucleoside triphosphate hydrolases"/>
    <property type="match status" value="1"/>
</dbReference>
<dbReference type="InterPro" id="IPR038727">
    <property type="entry name" value="NadR/Ttd14_AAA_dom"/>
</dbReference>
<accession>A0ABU5H8P5</accession>
<dbReference type="RefSeq" id="WP_321548213.1">
    <property type="nucleotide sequence ID" value="NZ_JAXIVS010000008.1"/>
</dbReference>
<dbReference type="InterPro" id="IPR027417">
    <property type="entry name" value="P-loop_NTPase"/>
</dbReference>
<dbReference type="Gene3D" id="3.40.50.300">
    <property type="entry name" value="P-loop containing nucleotide triphosphate hydrolases"/>
    <property type="match status" value="1"/>
</dbReference>
<organism evidence="2 3">
    <name type="scientific">Hyalangium rubrum</name>
    <dbReference type="NCBI Taxonomy" id="3103134"/>
    <lineage>
        <taxon>Bacteria</taxon>
        <taxon>Pseudomonadati</taxon>
        <taxon>Myxococcota</taxon>
        <taxon>Myxococcia</taxon>
        <taxon>Myxococcales</taxon>
        <taxon>Cystobacterineae</taxon>
        <taxon>Archangiaceae</taxon>
        <taxon>Hyalangium</taxon>
    </lineage>
</organism>